<organism evidence="1 2">
    <name type="scientific">Alkalibacter saccharofermentans DSM 14828</name>
    <dbReference type="NCBI Taxonomy" id="1120975"/>
    <lineage>
        <taxon>Bacteria</taxon>
        <taxon>Bacillati</taxon>
        <taxon>Bacillota</taxon>
        <taxon>Clostridia</taxon>
        <taxon>Eubacteriales</taxon>
        <taxon>Eubacteriaceae</taxon>
        <taxon>Alkalibacter</taxon>
    </lineage>
</organism>
<dbReference type="AlphaFoldDB" id="A0A1M4Z5T6"/>
<proteinExistence type="predicted"/>
<dbReference type="GO" id="GO:0008168">
    <property type="term" value="F:methyltransferase activity"/>
    <property type="evidence" value="ECO:0007669"/>
    <property type="project" value="UniProtKB-KW"/>
</dbReference>
<dbReference type="InterPro" id="IPR029063">
    <property type="entry name" value="SAM-dependent_MTases_sf"/>
</dbReference>
<reference evidence="1 2" key="1">
    <citation type="submission" date="2016-11" db="EMBL/GenBank/DDBJ databases">
        <authorList>
            <person name="Jaros S."/>
            <person name="Januszkiewicz K."/>
            <person name="Wedrychowicz H."/>
        </authorList>
    </citation>
    <scope>NUCLEOTIDE SEQUENCE [LARGE SCALE GENOMIC DNA]</scope>
    <source>
        <strain evidence="1 2">DSM 14828</strain>
    </source>
</reference>
<keyword evidence="1" id="KW-0808">Transferase</keyword>
<keyword evidence="2" id="KW-1185">Reference proteome</keyword>
<gene>
    <name evidence="1" type="ORF">SAMN02746064_01964</name>
</gene>
<name>A0A1M4Z5T6_9FIRM</name>
<dbReference type="RefSeq" id="WP_084117215.1">
    <property type="nucleotide sequence ID" value="NZ_FQTU01000015.1"/>
</dbReference>
<dbReference type="GO" id="GO:0032259">
    <property type="term" value="P:methylation"/>
    <property type="evidence" value="ECO:0007669"/>
    <property type="project" value="UniProtKB-KW"/>
</dbReference>
<dbReference type="Proteomes" id="UP000184251">
    <property type="component" value="Unassembled WGS sequence"/>
</dbReference>
<evidence type="ECO:0000313" key="1">
    <source>
        <dbReference type="EMBL" id="SHF13391.1"/>
    </source>
</evidence>
<dbReference type="PANTHER" id="PTHR35276">
    <property type="entry name" value="S-ADENOSYL-L-METHIONINE-DEPENDENT METHYLTRANSFERASES SUPERFAMILY PROTEIN"/>
    <property type="match status" value="1"/>
</dbReference>
<evidence type="ECO:0000313" key="2">
    <source>
        <dbReference type="Proteomes" id="UP000184251"/>
    </source>
</evidence>
<dbReference type="OrthoDB" id="9792989at2"/>
<dbReference type="Pfam" id="PF06962">
    <property type="entry name" value="rRNA_methylase"/>
    <property type="match status" value="1"/>
</dbReference>
<dbReference type="EMBL" id="FQTU01000015">
    <property type="protein sequence ID" value="SHF13391.1"/>
    <property type="molecule type" value="Genomic_DNA"/>
</dbReference>
<keyword evidence="1" id="KW-0489">Methyltransferase</keyword>
<dbReference type="STRING" id="1120975.SAMN02746064_01964"/>
<sequence>MSQIKKYLITELARNCARENTMLGDSVLDATMGNGNDTLLLAELVGKEGKVYAFDVQEAAVKNTKQLLGNCLVTTELILDSHDKIDEYIEEELSFAMYNLGYLPGGDKKIATEKNSSLESIKKCLGLLKTGGMVTICLYPGHEAGMAEAVAIESYLGETSNKDYFVLKTANINVKGSPYLIMIKKLR</sequence>
<dbReference type="InterPro" id="IPR010719">
    <property type="entry name" value="MnmM_MeTrfase"/>
</dbReference>
<dbReference type="PANTHER" id="PTHR35276:SF1">
    <property type="entry name" value="TRNA (MNM(5)S(2)U34)-METHYLTRANSFERASE, CHLOROPLASTIC"/>
    <property type="match status" value="1"/>
</dbReference>
<dbReference type="SUPFAM" id="SSF53335">
    <property type="entry name" value="S-adenosyl-L-methionine-dependent methyltransferases"/>
    <property type="match status" value="1"/>
</dbReference>
<accession>A0A1M4Z5T6</accession>
<protein>
    <submittedName>
        <fullName evidence="1">Putative rRNA methylase</fullName>
    </submittedName>
</protein>
<dbReference type="Gene3D" id="3.40.50.150">
    <property type="entry name" value="Vaccinia Virus protein VP39"/>
    <property type="match status" value="1"/>
</dbReference>